<gene>
    <name evidence="2" type="ORF">R7226_02110</name>
</gene>
<organism evidence="2 3">
    <name type="scientific">Conexibacter stalactiti</name>
    <dbReference type="NCBI Taxonomy" id="1940611"/>
    <lineage>
        <taxon>Bacteria</taxon>
        <taxon>Bacillati</taxon>
        <taxon>Actinomycetota</taxon>
        <taxon>Thermoleophilia</taxon>
        <taxon>Solirubrobacterales</taxon>
        <taxon>Conexibacteraceae</taxon>
        <taxon>Conexibacter</taxon>
    </lineage>
</organism>
<feature type="compositionally biased region" description="Pro residues" evidence="1">
    <location>
        <begin position="121"/>
        <end position="139"/>
    </location>
</feature>
<feature type="compositionally biased region" description="Low complexity" evidence="1">
    <location>
        <begin position="157"/>
        <end position="175"/>
    </location>
</feature>
<feature type="compositionally biased region" description="Gly residues" evidence="1">
    <location>
        <begin position="142"/>
        <end position="156"/>
    </location>
</feature>
<comment type="caution">
    <text evidence="2">The sequence shown here is derived from an EMBL/GenBank/DDBJ whole genome shotgun (WGS) entry which is preliminary data.</text>
</comment>
<proteinExistence type="predicted"/>
<keyword evidence="3" id="KW-1185">Reference proteome</keyword>
<protein>
    <submittedName>
        <fullName evidence="2">Uncharacterized protein</fullName>
    </submittedName>
</protein>
<evidence type="ECO:0000256" key="1">
    <source>
        <dbReference type="SAM" id="MobiDB-lite"/>
    </source>
</evidence>
<evidence type="ECO:0000313" key="2">
    <source>
        <dbReference type="EMBL" id="MDW5593114.1"/>
    </source>
</evidence>
<sequence length="197" mass="19257">MIGVLGCAAAIFVACGDSNGLLPGDQANKLSTALDGVSAACQGGDVTRAQAAAARFGDEVAGLSAASVDRRLIRGLRQGASTLEELVVECDQETIPTTVVTTPETTPTTPATTTPAETTPVEPPVTTPTTPPETTPTTPPDTGGGTTTPPDTGGGTTPPDTGGETPPDTGDTGDPSQPDVNQGNPGGALAPGQGGTP</sequence>
<reference evidence="3" key="1">
    <citation type="submission" date="2023-07" db="EMBL/GenBank/DDBJ databases">
        <title>Conexibacter stalactiti sp. nov., isolated from stalactites in a lava cave and emended description of the genus Conexibacter.</title>
        <authorList>
            <person name="Lee S.D."/>
        </authorList>
    </citation>
    <scope>NUCLEOTIDE SEQUENCE [LARGE SCALE GENOMIC DNA]</scope>
    <source>
        <strain evidence="3">KCTC 39840</strain>
    </source>
</reference>
<accession>A0ABU4HK84</accession>
<feature type="region of interest" description="Disordered" evidence="1">
    <location>
        <begin position="97"/>
        <end position="197"/>
    </location>
</feature>
<dbReference type="Proteomes" id="UP001284601">
    <property type="component" value="Unassembled WGS sequence"/>
</dbReference>
<evidence type="ECO:0000313" key="3">
    <source>
        <dbReference type="Proteomes" id="UP001284601"/>
    </source>
</evidence>
<name>A0ABU4HK84_9ACTN</name>
<reference evidence="2 3" key="2">
    <citation type="submission" date="2023-10" db="EMBL/GenBank/DDBJ databases">
        <authorList>
            <person name="Han X.F."/>
        </authorList>
    </citation>
    <scope>NUCLEOTIDE SEQUENCE [LARGE SCALE GENOMIC DNA]</scope>
    <source>
        <strain evidence="2 3">KCTC 39840</strain>
    </source>
</reference>
<dbReference type="RefSeq" id="WP_318595377.1">
    <property type="nucleotide sequence ID" value="NZ_JAWSTH010000003.1"/>
</dbReference>
<feature type="compositionally biased region" description="Low complexity" evidence="1">
    <location>
        <begin position="97"/>
        <end position="120"/>
    </location>
</feature>
<dbReference type="EMBL" id="JAWSTH010000003">
    <property type="protein sequence ID" value="MDW5593114.1"/>
    <property type="molecule type" value="Genomic_DNA"/>
</dbReference>